<organism evidence="2 3">
    <name type="scientific">Candidatus Desulfovibrio intestinavium</name>
    <dbReference type="NCBI Taxonomy" id="2838534"/>
    <lineage>
        <taxon>Bacteria</taxon>
        <taxon>Pseudomonadati</taxon>
        <taxon>Thermodesulfobacteriota</taxon>
        <taxon>Desulfovibrionia</taxon>
        <taxon>Desulfovibrionales</taxon>
        <taxon>Desulfovibrionaceae</taxon>
        <taxon>Desulfovibrio</taxon>
    </lineage>
</organism>
<dbReference type="InterPro" id="IPR036291">
    <property type="entry name" value="NAD(P)-bd_dom_sf"/>
</dbReference>
<dbReference type="Gene3D" id="3.40.50.720">
    <property type="entry name" value="NAD(P)-binding Rossmann-like Domain"/>
    <property type="match status" value="1"/>
</dbReference>
<feature type="domain" description="CoA-binding" evidence="1">
    <location>
        <begin position="14"/>
        <end position="109"/>
    </location>
</feature>
<reference evidence="2" key="1">
    <citation type="journal article" date="2021" name="PeerJ">
        <title>Extensive microbial diversity within the chicken gut microbiome revealed by metagenomics and culture.</title>
        <authorList>
            <person name="Gilroy R."/>
            <person name="Ravi A."/>
            <person name="Getino M."/>
            <person name="Pursley I."/>
            <person name="Horton D.L."/>
            <person name="Alikhan N.F."/>
            <person name="Baker D."/>
            <person name="Gharbi K."/>
            <person name="Hall N."/>
            <person name="Watson M."/>
            <person name="Adriaenssens E.M."/>
            <person name="Foster-Nyarko E."/>
            <person name="Jarju S."/>
            <person name="Secka A."/>
            <person name="Antonio M."/>
            <person name="Oren A."/>
            <person name="Chaudhuri R.R."/>
            <person name="La Ragione R."/>
            <person name="Hildebrand F."/>
            <person name="Pallen M.J."/>
        </authorList>
    </citation>
    <scope>NUCLEOTIDE SEQUENCE</scope>
    <source>
        <strain evidence="2">5032</strain>
    </source>
</reference>
<dbReference type="Proteomes" id="UP000823821">
    <property type="component" value="Unassembled WGS sequence"/>
</dbReference>
<evidence type="ECO:0000313" key="3">
    <source>
        <dbReference type="Proteomes" id="UP000823821"/>
    </source>
</evidence>
<dbReference type="AlphaFoldDB" id="A0A9D2HPU3"/>
<gene>
    <name evidence="2" type="ORF">H9784_10590</name>
</gene>
<dbReference type="PANTHER" id="PTHR33303:SF2">
    <property type="entry name" value="COA-BINDING DOMAIN-CONTAINING PROTEIN"/>
    <property type="match status" value="1"/>
</dbReference>
<name>A0A9D2HPU3_9BACT</name>
<proteinExistence type="predicted"/>
<evidence type="ECO:0000259" key="1">
    <source>
        <dbReference type="SMART" id="SM00881"/>
    </source>
</evidence>
<protein>
    <submittedName>
        <fullName evidence="2">CoA-binding protein</fullName>
    </submittedName>
</protein>
<accession>A0A9D2HPU3</accession>
<dbReference type="PANTHER" id="PTHR33303">
    <property type="entry name" value="CYTOPLASMIC PROTEIN-RELATED"/>
    <property type="match status" value="1"/>
</dbReference>
<dbReference type="SUPFAM" id="SSF51735">
    <property type="entry name" value="NAD(P)-binding Rossmann-fold domains"/>
    <property type="match status" value="1"/>
</dbReference>
<evidence type="ECO:0000313" key="2">
    <source>
        <dbReference type="EMBL" id="HJA79990.1"/>
    </source>
</evidence>
<dbReference type="EMBL" id="DWZD01000053">
    <property type="protein sequence ID" value="HJA79990.1"/>
    <property type="molecule type" value="Genomic_DNA"/>
</dbReference>
<reference evidence="2" key="2">
    <citation type="submission" date="2021-04" db="EMBL/GenBank/DDBJ databases">
        <authorList>
            <person name="Gilroy R."/>
        </authorList>
    </citation>
    <scope>NUCLEOTIDE SEQUENCE</scope>
    <source>
        <strain evidence="2">5032</strain>
    </source>
</reference>
<sequence length="148" mass="16274">MAAPLVASRAVPALLRTAKSIAIVGAKDKAGHPVDRVGRYLLEQGFSVYPVHPVRRRVWGLEVFPSLAALPHPVDIINLFRASDACPGHARETLALPWRPRCFWMQEGIFSAEARELLAPEGILVVENACIMVEHQLLDGLHGLRKTS</sequence>
<dbReference type="SMART" id="SM00881">
    <property type="entry name" value="CoA_binding"/>
    <property type="match status" value="1"/>
</dbReference>
<comment type="caution">
    <text evidence="2">The sequence shown here is derived from an EMBL/GenBank/DDBJ whole genome shotgun (WGS) entry which is preliminary data.</text>
</comment>
<dbReference type="InterPro" id="IPR003781">
    <property type="entry name" value="CoA-bd"/>
</dbReference>
<dbReference type="Pfam" id="PF13380">
    <property type="entry name" value="CoA_binding_2"/>
    <property type="match status" value="1"/>
</dbReference>